<evidence type="ECO:0000313" key="1">
    <source>
        <dbReference type="EMBL" id="KAB7891418.1"/>
    </source>
</evidence>
<dbReference type="RefSeq" id="WP_152279521.1">
    <property type="nucleotide sequence ID" value="NZ_WFKK01000001.1"/>
</dbReference>
<evidence type="ECO:0000313" key="2">
    <source>
        <dbReference type="Proteomes" id="UP000472839"/>
    </source>
</evidence>
<accession>A0A6L4WWV7</accession>
<dbReference type="AlphaFoldDB" id="A0A6L4WWV7"/>
<reference evidence="1 2" key="1">
    <citation type="submission" date="2019-10" db="EMBL/GenBank/DDBJ databases">
        <title>Poseidonibacter ostreae sp. nov., isolated from the gut of the Ostrea denselamellosa.</title>
        <authorList>
            <person name="Choi A."/>
        </authorList>
    </citation>
    <scope>NUCLEOTIDE SEQUENCE [LARGE SCALE GENOMIC DNA]</scope>
    <source>
        <strain evidence="1 2">SJOD-M-33</strain>
    </source>
</reference>
<protein>
    <submittedName>
        <fullName evidence="1">Uncharacterized protein</fullName>
    </submittedName>
</protein>
<sequence length="97" mass="11254">MKTNNKENFGIFVNNPIIKIKAEVEIKEDVTKLKNVTDCECIAIITMTRGYEVDVMYREPKDRKPFIDIGFNVNGDYEPLDNITFDSIQEVIDYIES</sequence>
<organism evidence="1 2">
    <name type="scientific">Poseidonibacter ostreae</name>
    <dbReference type="NCBI Taxonomy" id="2654171"/>
    <lineage>
        <taxon>Bacteria</taxon>
        <taxon>Pseudomonadati</taxon>
        <taxon>Campylobacterota</taxon>
        <taxon>Epsilonproteobacteria</taxon>
        <taxon>Campylobacterales</taxon>
        <taxon>Arcobacteraceae</taxon>
        <taxon>Poseidonibacter</taxon>
    </lineage>
</organism>
<comment type="caution">
    <text evidence="1">The sequence shown here is derived from an EMBL/GenBank/DDBJ whole genome shotgun (WGS) entry which is preliminary data.</text>
</comment>
<dbReference type="EMBL" id="WFKK01000001">
    <property type="protein sequence ID" value="KAB7891418.1"/>
    <property type="molecule type" value="Genomic_DNA"/>
</dbReference>
<name>A0A6L4WWV7_9BACT</name>
<dbReference type="Proteomes" id="UP000472839">
    <property type="component" value="Unassembled WGS sequence"/>
</dbReference>
<gene>
    <name evidence="1" type="ORF">GBG19_00855</name>
</gene>
<proteinExistence type="predicted"/>